<dbReference type="EMBL" id="CAMAPE010000013">
    <property type="protein sequence ID" value="CAH9080775.1"/>
    <property type="molecule type" value="Genomic_DNA"/>
</dbReference>
<gene>
    <name evidence="2" type="ORF">CEURO_LOCUS7643</name>
</gene>
<dbReference type="CDD" id="cd22157">
    <property type="entry name" value="F-box_AtFBW1-like"/>
    <property type="match status" value="1"/>
</dbReference>
<protein>
    <recommendedName>
        <fullName evidence="1">F-box domain-containing protein</fullName>
    </recommendedName>
</protein>
<dbReference type="Pfam" id="PF00646">
    <property type="entry name" value="F-box"/>
    <property type="match status" value="1"/>
</dbReference>
<feature type="domain" description="F-box" evidence="1">
    <location>
        <begin position="18"/>
        <end position="63"/>
    </location>
</feature>
<dbReference type="PROSITE" id="PS50181">
    <property type="entry name" value="FBOX"/>
    <property type="match status" value="1"/>
</dbReference>
<dbReference type="AlphaFoldDB" id="A0A9P1E5Z3"/>
<comment type="caution">
    <text evidence="2">The sequence shown here is derived from an EMBL/GenBank/DDBJ whole genome shotgun (WGS) entry which is preliminary data.</text>
</comment>
<dbReference type="PANTHER" id="PTHR31111:SF87">
    <property type="entry name" value="F-BOX DOMAIN-CONTAINING PROTEIN"/>
    <property type="match status" value="1"/>
</dbReference>
<dbReference type="SUPFAM" id="SSF81383">
    <property type="entry name" value="F-box domain"/>
    <property type="match status" value="1"/>
</dbReference>
<dbReference type="Pfam" id="PF08268">
    <property type="entry name" value="FBA_3"/>
    <property type="match status" value="1"/>
</dbReference>
<organism evidence="2 3">
    <name type="scientific">Cuscuta europaea</name>
    <name type="common">European dodder</name>
    <dbReference type="NCBI Taxonomy" id="41803"/>
    <lineage>
        <taxon>Eukaryota</taxon>
        <taxon>Viridiplantae</taxon>
        <taxon>Streptophyta</taxon>
        <taxon>Embryophyta</taxon>
        <taxon>Tracheophyta</taxon>
        <taxon>Spermatophyta</taxon>
        <taxon>Magnoliopsida</taxon>
        <taxon>eudicotyledons</taxon>
        <taxon>Gunneridae</taxon>
        <taxon>Pentapetalae</taxon>
        <taxon>asterids</taxon>
        <taxon>lamiids</taxon>
        <taxon>Solanales</taxon>
        <taxon>Convolvulaceae</taxon>
        <taxon>Cuscuteae</taxon>
        <taxon>Cuscuta</taxon>
        <taxon>Cuscuta subgen. Cuscuta</taxon>
    </lineage>
</organism>
<reference evidence="2" key="1">
    <citation type="submission" date="2022-07" db="EMBL/GenBank/DDBJ databases">
        <authorList>
            <person name="Macas J."/>
            <person name="Novak P."/>
            <person name="Neumann P."/>
        </authorList>
    </citation>
    <scope>NUCLEOTIDE SEQUENCE</scope>
</reference>
<dbReference type="InterPro" id="IPR017451">
    <property type="entry name" value="F-box-assoc_interact_dom"/>
</dbReference>
<evidence type="ECO:0000313" key="2">
    <source>
        <dbReference type="EMBL" id="CAH9080775.1"/>
    </source>
</evidence>
<dbReference type="SMART" id="SM00256">
    <property type="entry name" value="FBOX"/>
    <property type="match status" value="1"/>
</dbReference>
<sequence>MSASKEMARASKRKIMNASLLSFFPEEILLEILTKLPVKSLLQLKCVCKSAYSLFTDPFFTELHHNMCSTLPGKTSILMYFPTRTSMTRHVYYTINMSEGSQGKLRSCYVSYLERKLFRKHHLRSSANGLVCLYRNPHDVIVCNLSTRQHISLPEAHEVHGSKSPKSGCALLGFDLVSKTFKVLKSVQYLDSHDVQKHWVFTLGVDKSWREINIDSYFPHCSFDSFYSHSSSVYVEEVIYSLNWHRGNIDDFPRCDDIAAFDVRTENLSMISFPIGLPRHDFYSSDVFSRSGLVGLEGRLAIIQVCPNSDYKMEVWILKNCMQWENKRTIPIPLEGRKLLDRAVLLRFASTHAGEIVLVTLGRKSIFVLIYGLRMQVWRMFKVRGRFPTDNEAWKNVMHIIPENIFSLI</sequence>
<dbReference type="NCBIfam" id="TIGR01640">
    <property type="entry name" value="F_box_assoc_1"/>
    <property type="match status" value="1"/>
</dbReference>
<evidence type="ECO:0000259" key="1">
    <source>
        <dbReference type="PROSITE" id="PS50181"/>
    </source>
</evidence>
<accession>A0A9P1E5Z3</accession>
<dbReference type="InterPro" id="IPR036047">
    <property type="entry name" value="F-box-like_dom_sf"/>
</dbReference>
<name>A0A9P1E5Z3_CUSEU</name>
<dbReference type="Gene3D" id="1.20.1280.50">
    <property type="match status" value="1"/>
</dbReference>
<dbReference type="PANTHER" id="PTHR31111">
    <property type="entry name" value="BNAA05G37150D PROTEIN-RELATED"/>
    <property type="match status" value="1"/>
</dbReference>
<keyword evidence="3" id="KW-1185">Reference proteome</keyword>
<dbReference type="Proteomes" id="UP001152484">
    <property type="component" value="Unassembled WGS sequence"/>
</dbReference>
<proteinExistence type="predicted"/>
<dbReference type="InterPro" id="IPR001810">
    <property type="entry name" value="F-box_dom"/>
</dbReference>
<evidence type="ECO:0000313" key="3">
    <source>
        <dbReference type="Proteomes" id="UP001152484"/>
    </source>
</evidence>
<dbReference type="OrthoDB" id="687122at2759"/>
<dbReference type="InterPro" id="IPR013187">
    <property type="entry name" value="F-box-assoc_dom_typ3"/>
</dbReference>